<dbReference type="AlphaFoldDB" id="A0A9X7V635"/>
<feature type="domain" description="HNH nuclease" evidence="1">
    <location>
        <begin position="97"/>
        <end position="160"/>
    </location>
</feature>
<dbReference type="GO" id="GO:0008270">
    <property type="term" value="F:zinc ion binding"/>
    <property type="evidence" value="ECO:0007669"/>
    <property type="project" value="InterPro"/>
</dbReference>
<dbReference type="EMBL" id="CP067013">
    <property type="protein sequence ID" value="QQN52678.1"/>
    <property type="molecule type" value="Genomic_DNA"/>
</dbReference>
<gene>
    <name evidence="2" type="ORF">I6H70_09845</name>
</gene>
<dbReference type="InterPro" id="IPR002711">
    <property type="entry name" value="HNH"/>
</dbReference>
<evidence type="ECO:0000259" key="1">
    <source>
        <dbReference type="SMART" id="SM00507"/>
    </source>
</evidence>
<evidence type="ECO:0000313" key="3">
    <source>
        <dbReference type="Proteomes" id="UP000595933"/>
    </source>
</evidence>
<protein>
    <submittedName>
        <fullName evidence="2">HNH endonuclease</fullName>
    </submittedName>
</protein>
<proteinExistence type="predicted"/>
<keyword evidence="2" id="KW-0540">Nuclease</keyword>
<keyword evidence="2" id="KW-0255">Endonuclease</keyword>
<reference evidence="2 3" key="1">
    <citation type="submission" date="2020-12" db="EMBL/GenBank/DDBJ databases">
        <title>FDA dAtabase for Regulatory Grade micrObial Sequences (FDA-ARGOS): Supporting development and validation of Infectious Disease Dx tests.</title>
        <authorList>
            <person name="Sproer C."/>
            <person name="Gronow S."/>
            <person name="Severitt S."/>
            <person name="Schroder I."/>
            <person name="Tallon L."/>
            <person name="Sadzewicz L."/>
            <person name="Zhao X."/>
            <person name="Boylan J."/>
            <person name="Ott S."/>
            <person name="Bowen H."/>
            <person name="Vavikolanu K."/>
            <person name="Mehta A."/>
            <person name="Aluvathingal J."/>
            <person name="Nadendla S."/>
            <person name="Lowell S."/>
            <person name="Myers T."/>
            <person name="Yan Y."/>
            <person name="Sichtig H."/>
        </authorList>
    </citation>
    <scope>NUCLEOTIDE SEQUENCE [LARGE SCALE GENOMIC DNA]</scope>
    <source>
        <strain evidence="2 3">FDAARGOS_1013</strain>
    </source>
</reference>
<dbReference type="GO" id="GO:0004519">
    <property type="term" value="F:endonuclease activity"/>
    <property type="evidence" value="ECO:0007669"/>
    <property type="project" value="UniProtKB-KW"/>
</dbReference>
<keyword evidence="2" id="KW-0378">Hydrolase</keyword>
<sequence length="186" mass="21050">MKLSNFRRLDPEYLKDGRTGLAKGNKDEQLVWQEFSGDQSKLDAIAAAIRNAIESPSAEMQELVGQDEQGIEEAEEGKVLTRLHRYRERSRALVEAKKKEALKALDCLQCEACGFDFAKEYGPAGNGIIDIHHTKPLHTLKPGETTKLSELALLCANCHRVIHSKRDWLSVEQVRALRRQPWTDPM</sequence>
<dbReference type="RefSeq" id="WP_200293903.1">
    <property type="nucleotide sequence ID" value="NZ_CP067013.1"/>
</dbReference>
<organism evidence="2 3">
    <name type="scientific">Stutzerimonas balearica</name>
    <dbReference type="NCBI Taxonomy" id="74829"/>
    <lineage>
        <taxon>Bacteria</taxon>
        <taxon>Pseudomonadati</taxon>
        <taxon>Pseudomonadota</taxon>
        <taxon>Gammaproteobacteria</taxon>
        <taxon>Pseudomonadales</taxon>
        <taxon>Pseudomonadaceae</taxon>
        <taxon>Stutzerimonas</taxon>
    </lineage>
</organism>
<accession>A0A9X7V635</accession>
<dbReference type="InterPro" id="IPR003615">
    <property type="entry name" value="HNH_nuc"/>
</dbReference>
<dbReference type="SMART" id="SM00507">
    <property type="entry name" value="HNHc"/>
    <property type="match status" value="1"/>
</dbReference>
<name>A0A9X7V635_9GAMM</name>
<dbReference type="Pfam" id="PF01844">
    <property type="entry name" value="HNH"/>
    <property type="match status" value="1"/>
</dbReference>
<dbReference type="CDD" id="cd00085">
    <property type="entry name" value="HNHc"/>
    <property type="match status" value="1"/>
</dbReference>
<dbReference type="Proteomes" id="UP000595933">
    <property type="component" value="Chromosome"/>
</dbReference>
<evidence type="ECO:0000313" key="2">
    <source>
        <dbReference type="EMBL" id="QQN52678.1"/>
    </source>
</evidence>
<dbReference type="GO" id="GO:0003676">
    <property type="term" value="F:nucleic acid binding"/>
    <property type="evidence" value="ECO:0007669"/>
    <property type="project" value="InterPro"/>
</dbReference>